<dbReference type="InterPro" id="IPR000157">
    <property type="entry name" value="TIR_dom"/>
</dbReference>
<evidence type="ECO:0000313" key="4">
    <source>
        <dbReference type="Proteomes" id="UP000482960"/>
    </source>
</evidence>
<dbReference type="Proteomes" id="UP000482960">
    <property type="component" value="Unassembled WGS sequence"/>
</dbReference>
<name>A0A6V8LCZ6_9ACTN</name>
<dbReference type="InterPro" id="IPR047603">
    <property type="entry name" value="FxsC_N"/>
</dbReference>
<dbReference type="InterPro" id="IPR035897">
    <property type="entry name" value="Toll_tir_struct_dom_sf"/>
</dbReference>
<sequence length="408" mass="44517">MTQASGTYFFLSYAHPAPISADTGSDADPWVSEFFDALSARVNRHARPLPGMEIGFYDQQVPLGSDWKAVLVDVLRTARVFVPLYSPAYFNRSWPKWEQESYLEPPAEPDSAGPTRYVVPVLWIPLPSWDQTPETRRAVDLAADIPEYAENGMRALCMLGAYKKRYDALLDRLAKRIVELVERPPGGSAGPSTLAQLGTEPPAETTEPETAFVVAVTAPTDTDLPPSRTADSYGAGSTQWRPFTDRQALPVAEYAASTAERLGLRVRIAPYEDGTELFARSPAVLLIDPWVAAGSGGLQALRAATKDLPEWVVPLVIADNDDPQYAERGGRLADEVMTMLVAAGVPRAKRVAQVREFVDIMPSLVTEARRQYLRNAPVYPPSGAHAGRPSLRGSDASTPLDSGKQSHD</sequence>
<dbReference type="InterPro" id="IPR026367">
    <property type="entry name" value="FxsC_C"/>
</dbReference>
<feature type="region of interest" description="Disordered" evidence="1">
    <location>
        <begin position="377"/>
        <end position="408"/>
    </location>
</feature>
<gene>
    <name evidence="3" type="ORF">Prum_062930</name>
</gene>
<organism evidence="3 4">
    <name type="scientific">Phytohabitans rumicis</name>
    <dbReference type="NCBI Taxonomy" id="1076125"/>
    <lineage>
        <taxon>Bacteria</taxon>
        <taxon>Bacillati</taxon>
        <taxon>Actinomycetota</taxon>
        <taxon>Actinomycetes</taxon>
        <taxon>Micromonosporales</taxon>
        <taxon>Micromonosporaceae</taxon>
    </lineage>
</organism>
<dbReference type="Gene3D" id="3.40.50.10140">
    <property type="entry name" value="Toll/interleukin-1 receptor homology (TIR) domain"/>
    <property type="match status" value="1"/>
</dbReference>
<evidence type="ECO:0000313" key="3">
    <source>
        <dbReference type="EMBL" id="GFJ92651.1"/>
    </source>
</evidence>
<dbReference type="RefSeq" id="WP_173079479.1">
    <property type="nucleotide sequence ID" value="NZ_BAABJB010000011.1"/>
</dbReference>
<dbReference type="EMBL" id="BLPG01000001">
    <property type="protein sequence ID" value="GFJ92651.1"/>
    <property type="molecule type" value="Genomic_DNA"/>
</dbReference>
<proteinExistence type="predicted"/>
<dbReference type="AlphaFoldDB" id="A0A6V8LCZ6"/>
<dbReference type="NCBIfam" id="TIGR04276">
    <property type="entry name" value="FxsC_Cterm"/>
    <property type="match status" value="1"/>
</dbReference>
<accession>A0A6V8LCZ6</accession>
<reference evidence="3 4" key="1">
    <citation type="submission" date="2020-03" db="EMBL/GenBank/DDBJ databases">
        <title>Whole genome shotgun sequence of Phytohabitans rumicis NBRC 108638.</title>
        <authorList>
            <person name="Komaki H."/>
            <person name="Tamura T."/>
        </authorList>
    </citation>
    <scope>NUCLEOTIDE SEQUENCE [LARGE SCALE GENOMIC DNA]</scope>
    <source>
        <strain evidence="3 4">NBRC 108638</strain>
    </source>
</reference>
<evidence type="ECO:0000259" key="2">
    <source>
        <dbReference type="Pfam" id="PF13676"/>
    </source>
</evidence>
<keyword evidence="4" id="KW-1185">Reference proteome</keyword>
<comment type="caution">
    <text evidence="3">The sequence shown here is derived from an EMBL/GenBank/DDBJ whole genome shotgun (WGS) entry which is preliminary data.</text>
</comment>
<dbReference type="GO" id="GO:0007165">
    <property type="term" value="P:signal transduction"/>
    <property type="evidence" value="ECO:0007669"/>
    <property type="project" value="InterPro"/>
</dbReference>
<feature type="domain" description="TIR" evidence="2">
    <location>
        <begin position="9"/>
        <end position="156"/>
    </location>
</feature>
<dbReference type="NCBIfam" id="NF040588">
    <property type="entry name" value="FxsC_Nterm"/>
    <property type="match status" value="1"/>
</dbReference>
<dbReference type="Pfam" id="PF13676">
    <property type="entry name" value="TIR_2"/>
    <property type="match status" value="1"/>
</dbReference>
<feature type="region of interest" description="Disordered" evidence="1">
    <location>
        <begin position="184"/>
        <end position="204"/>
    </location>
</feature>
<evidence type="ECO:0000256" key="1">
    <source>
        <dbReference type="SAM" id="MobiDB-lite"/>
    </source>
</evidence>
<feature type="region of interest" description="Disordered" evidence="1">
    <location>
        <begin position="220"/>
        <end position="239"/>
    </location>
</feature>
<protein>
    <recommendedName>
        <fullName evidence="2">TIR domain-containing protein</fullName>
    </recommendedName>
</protein>
<reference evidence="3 4" key="2">
    <citation type="submission" date="2020-03" db="EMBL/GenBank/DDBJ databases">
        <authorList>
            <person name="Ichikawa N."/>
            <person name="Kimura A."/>
            <person name="Kitahashi Y."/>
            <person name="Uohara A."/>
        </authorList>
    </citation>
    <scope>NUCLEOTIDE SEQUENCE [LARGE SCALE GENOMIC DNA]</scope>
    <source>
        <strain evidence="3 4">NBRC 108638</strain>
    </source>
</reference>
<dbReference type="SUPFAM" id="SSF52200">
    <property type="entry name" value="Toll/Interleukin receptor TIR domain"/>
    <property type="match status" value="1"/>
</dbReference>